<dbReference type="HOGENOM" id="CLU_1318690_0_0_9"/>
<keyword evidence="1" id="KW-1133">Transmembrane helix</keyword>
<dbReference type="EMBL" id="CP001785">
    <property type="protein sequence ID" value="ACX51989.1"/>
    <property type="molecule type" value="Genomic_DNA"/>
</dbReference>
<feature type="transmembrane region" description="Helical" evidence="1">
    <location>
        <begin position="15"/>
        <end position="46"/>
    </location>
</feature>
<evidence type="ECO:0000256" key="1">
    <source>
        <dbReference type="SAM" id="Phobius"/>
    </source>
</evidence>
<keyword evidence="3" id="KW-1185">Reference proteome</keyword>
<gene>
    <name evidence="2" type="ordered locus">Adeg_0849</name>
</gene>
<dbReference type="SUPFAM" id="SSF48452">
    <property type="entry name" value="TPR-like"/>
    <property type="match status" value="1"/>
</dbReference>
<evidence type="ECO:0000313" key="2">
    <source>
        <dbReference type="EMBL" id="ACX51989.1"/>
    </source>
</evidence>
<evidence type="ECO:0000313" key="3">
    <source>
        <dbReference type="Proteomes" id="UP000002620"/>
    </source>
</evidence>
<reference evidence="2 3" key="1">
    <citation type="submission" date="2009-10" db="EMBL/GenBank/DDBJ databases">
        <title>Complete sequence of chromosome of Ammonifex degensii KC4.</title>
        <authorList>
            <consortium name="US DOE Joint Genome Institute"/>
            <person name="Kerfeld C."/>
            <person name="Goodner B."/>
            <person name="Huber H."/>
            <person name="Stetter K."/>
            <person name="Lucas S."/>
            <person name="Copeland A."/>
            <person name="Lapidus A."/>
            <person name="Glavina del Rio T."/>
            <person name="Dalin E."/>
            <person name="Tice H."/>
            <person name="Bruce D."/>
            <person name="Goodwin L."/>
            <person name="Pitluck S."/>
            <person name="Saunders E."/>
            <person name="Brettin T."/>
            <person name="Detter J.C."/>
            <person name="Han C."/>
            <person name="Larimer F."/>
            <person name="Land M."/>
            <person name="Hauser L."/>
            <person name="Kyrpides N."/>
            <person name="Ovchinnikova G."/>
            <person name="Richardson P."/>
        </authorList>
    </citation>
    <scope>NUCLEOTIDE SEQUENCE [LARGE SCALE GENOMIC DNA]</scope>
    <source>
        <strain evidence="3">DSM 10501 / KC4</strain>
    </source>
</reference>
<sequence>MVGSRLGKKSLKERIGLFLLGFLTLGAWGVLTVALLWVLAAVGWYLLARLWLRELFVPGAVSTTVFAVLLATLWAVLLGWGMLFWSLYHYRRYYRHNRRRLLPPALRAPCLPRQELKLVPPCPSPSVPPSYTDERTAAAFFSRAVRLAKRGESHQAIELLRQALQAENIPRLLRAAILFRLGDLYARAGEKGLARTCFILAQTERRRA</sequence>
<evidence type="ECO:0008006" key="4">
    <source>
        <dbReference type="Google" id="ProtNLM"/>
    </source>
</evidence>
<name>C9RCL2_AMMDK</name>
<dbReference type="KEGG" id="adg:Adeg_0849"/>
<proteinExistence type="predicted"/>
<organism evidence="2 3">
    <name type="scientific">Ammonifex degensii (strain DSM 10501 / KC4)</name>
    <dbReference type="NCBI Taxonomy" id="429009"/>
    <lineage>
        <taxon>Bacteria</taxon>
        <taxon>Bacillati</taxon>
        <taxon>Bacillota</taxon>
        <taxon>Clostridia</taxon>
        <taxon>Thermoanaerobacterales</taxon>
        <taxon>Thermoanaerobacteraceae</taxon>
        <taxon>Ammonifex</taxon>
    </lineage>
</organism>
<accession>C9RCL2</accession>
<dbReference type="Gene3D" id="1.25.40.10">
    <property type="entry name" value="Tetratricopeptide repeat domain"/>
    <property type="match status" value="1"/>
</dbReference>
<dbReference type="InterPro" id="IPR011990">
    <property type="entry name" value="TPR-like_helical_dom_sf"/>
</dbReference>
<feature type="transmembrane region" description="Helical" evidence="1">
    <location>
        <begin position="66"/>
        <end position="90"/>
    </location>
</feature>
<dbReference type="STRING" id="429009.Adeg_0849"/>
<dbReference type="Proteomes" id="UP000002620">
    <property type="component" value="Chromosome"/>
</dbReference>
<dbReference type="eggNOG" id="ENOG50335GY">
    <property type="taxonomic scope" value="Bacteria"/>
</dbReference>
<dbReference type="AlphaFoldDB" id="C9RCL2"/>
<keyword evidence="1" id="KW-0812">Transmembrane</keyword>
<keyword evidence="1" id="KW-0472">Membrane</keyword>
<protein>
    <recommendedName>
        <fullName evidence="4">Tetratricopeptide repeat protein</fullName>
    </recommendedName>
</protein>